<dbReference type="KEGG" id="csg:Cylst_1662"/>
<proteinExistence type="predicted"/>
<sequence length="45" mass="4802">MVLAYEDFIFEPGLFSHHSNNQAIAVGTAPSSLGCAVRIRAIAIL</sequence>
<name>K9WWN4_9NOST</name>
<dbReference type="HOGENOM" id="CLU_3198824_0_0_3"/>
<reference evidence="1 2" key="1">
    <citation type="submission" date="2012-06" db="EMBL/GenBank/DDBJ databases">
        <title>Finished chromosome of genome of Cylindrospermum stagnale PCC 7417.</title>
        <authorList>
            <consortium name="US DOE Joint Genome Institute"/>
            <person name="Gugger M."/>
            <person name="Coursin T."/>
            <person name="Rippka R."/>
            <person name="Tandeau De Marsac N."/>
            <person name="Huntemann M."/>
            <person name="Wei C.-L."/>
            <person name="Han J."/>
            <person name="Detter J.C."/>
            <person name="Han C."/>
            <person name="Tapia R."/>
            <person name="Chen A."/>
            <person name="Kyrpides N."/>
            <person name="Mavromatis K."/>
            <person name="Markowitz V."/>
            <person name="Szeto E."/>
            <person name="Ivanova N."/>
            <person name="Pagani I."/>
            <person name="Pati A."/>
            <person name="Goodwin L."/>
            <person name="Nordberg H.P."/>
            <person name="Cantor M.N."/>
            <person name="Hua S.X."/>
            <person name="Woyke T."/>
            <person name="Kerfeld C.A."/>
        </authorList>
    </citation>
    <scope>NUCLEOTIDE SEQUENCE [LARGE SCALE GENOMIC DNA]</scope>
    <source>
        <strain evidence="1 2">PCC 7417</strain>
    </source>
</reference>
<gene>
    <name evidence="1" type="ORF">Cylst_1662</name>
</gene>
<dbReference type="Proteomes" id="UP000010475">
    <property type="component" value="Chromosome"/>
</dbReference>
<evidence type="ECO:0000313" key="1">
    <source>
        <dbReference type="EMBL" id="AFZ23937.1"/>
    </source>
</evidence>
<organism evidence="1 2">
    <name type="scientific">Cylindrospermum stagnale PCC 7417</name>
    <dbReference type="NCBI Taxonomy" id="56107"/>
    <lineage>
        <taxon>Bacteria</taxon>
        <taxon>Bacillati</taxon>
        <taxon>Cyanobacteriota</taxon>
        <taxon>Cyanophyceae</taxon>
        <taxon>Nostocales</taxon>
        <taxon>Nostocaceae</taxon>
        <taxon>Cylindrospermum</taxon>
    </lineage>
</organism>
<protein>
    <submittedName>
        <fullName evidence="1">Uncharacterized protein</fullName>
    </submittedName>
</protein>
<accession>K9WWN4</accession>
<keyword evidence="2" id="KW-1185">Reference proteome</keyword>
<dbReference type="EMBL" id="CP003642">
    <property type="protein sequence ID" value="AFZ23937.1"/>
    <property type="molecule type" value="Genomic_DNA"/>
</dbReference>
<dbReference type="AlphaFoldDB" id="K9WWN4"/>
<evidence type="ECO:0000313" key="2">
    <source>
        <dbReference type="Proteomes" id="UP000010475"/>
    </source>
</evidence>